<reference evidence="4" key="1">
    <citation type="submission" date="2023-01" db="EMBL/GenBank/DDBJ databases">
        <title>Key to firefly adult light organ development and bioluminescence: homeobox transcription factors regulate luciferase expression and transportation to peroxisome.</title>
        <authorList>
            <person name="Fu X."/>
        </authorList>
    </citation>
    <scope>NUCLEOTIDE SEQUENCE [LARGE SCALE GENOMIC DNA]</scope>
</reference>
<feature type="domain" description="MADF" evidence="2">
    <location>
        <begin position="277"/>
        <end position="363"/>
    </location>
</feature>
<protein>
    <recommendedName>
        <fullName evidence="2">MADF domain-containing protein</fullName>
    </recommendedName>
</protein>
<evidence type="ECO:0000259" key="2">
    <source>
        <dbReference type="PROSITE" id="PS51029"/>
    </source>
</evidence>
<evidence type="ECO:0000313" key="4">
    <source>
        <dbReference type="Proteomes" id="UP001353858"/>
    </source>
</evidence>
<dbReference type="EMBL" id="JARPUR010000004">
    <property type="protein sequence ID" value="KAK4878811.1"/>
    <property type="molecule type" value="Genomic_DNA"/>
</dbReference>
<keyword evidence="4" id="KW-1185">Reference proteome</keyword>
<sequence>MSLQIIVVSPTIYEISRLGDTVNPIGQYHVSALTPYFADPDEDPPLHTQPIRRRRRLRNPVPLADCTYFLTESDQTNLRKLYVFLSSYEALNILMDFRQEKDDYITQDLQEKNIVRHRNVSVSPPASVQVKTEALPAHDIVLNSIKLPIVKEEQRVFEDPHVDHSYINDSSASPFNETSPKVSTLQELKVRPQFIKEEASVEEEVRVKTETTSNDTVKTTKFKCTTCNLPFRNKYIFKTHRDICSTRISHPPFATNAVKQINFKYRPQKHNVITLRKLIDCVKSNPCLYDVDHENYNNGDLKLVIWSNIASECNLRNGSTASSEWKSLKNQFIKVITQRNTSKRNTSNWLYEKQMEFLLPFLTDEDIHRNIHKDKTIETLVTVEEATNTTDEVMDDNNYTNEVQHTPRLKRVSVSSTQQDAYIKRKRDEERPSTSQSQPLDMFFLSMCATTKNLPEYVQLQVKKKIFQAVIEAEEIVAAMHNDQEKNNMMSNEYENNMSPFSVHSNVNEVWDDN</sequence>
<dbReference type="Proteomes" id="UP001353858">
    <property type="component" value="Unassembled WGS sequence"/>
</dbReference>
<dbReference type="InterPro" id="IPR006578">
    <property type="entry name" value="MADF-dom"/>
</dbReference>
<dbReference type="SMART" id="SM00595">
    <property type="entry name" value="MADF"/>
    <property type="match status" value="1"/>
</dbReference>
<dbReference type="InterPro" id="IPR039353">
    <property type="entry name" value="TF_Adf1"/>
</dbReference>
<organism evidence="3 4">
    <name type="scientific">Aquatica leii</name>
    <dbReference type="NCBI Taxonomy" id="1421715"/>
    <lineage>
        <taxon>Eukaryota</taxon>
        <taxon>Metazoa</taxon>
        <taxon>Ecdysozoa</taxon>
        <taxon>Arthropoda</taxon>
        <taxon>Hexapoda</taxon>
        <taxon>Insecta</taxon>
        <taxon>Pterygota</taxon>
        <taxon>Neoptera</taxon>
        <taxon>Endopterygota</taxon>
        <taxon>Coleoptera</taxon>
        <taxon>Polyphaga</taxon>
        <taxon>Elateriformia</taxon>
        <taxon>Elateroidea</taxon>
        <taxon>Lampyridae</taxon>
        <taxon>Luciolinae</taxon>
        <taxon>Aquatica</taxon>
    </lineage>
</organism>
<dbReference type="Pfam" id="PF10545">
    <property type="entry name" value="MADF_DNA_bdg"/>
    <property type="match status" value="1"/>
</dbReference>
<dbReference type="GO" id="GO:0005634">
    <property type="term" value="C:nucleus"/>
    <property type="evidence" value="ECO:0007669"/>
    <property type="project" value="TreeGrafter"/>
</dbReference>
<dbReference type="InterPro" id="IPR004210">
    <property type="entry name" value="BESS_motif"/>
</dbReference>
<dbReference type="GO" id="GO:0005667">
    <property type="term" value="C:transcription regulator complex"/>
    <property type="evidence" value="ECO:0007669"/>
    <property type="project" value="TreeGrafter"/>
</dbReference>
<dbReference type="Pfam" id="PF02944">
    <property type="entry name" value="BESS"/>
    <property type="match status" value="1"/>
</dbReference>
<evidence type="ECO:0000313" key="3">
    <source>
        <dbReference type="EMBL" id="KAK4878811.1"/>
    </source>
</evidence>
<accession>A0AAN7PBU3</accession>
<proteinExistence type="predicted"/>
<name>A0AAN7PBU3_9COLE</name>
<feature type="region of interest" description="Disordered" evidence="1">
    <location>
        <begin position="414"/>
        <end position="437"/>
    </location>
</feature>
<evidence type="ECO:0000256" key="1">
    <source>
        <dbReference type="SAM" id="MobiDB-lite"/>
    </source>
</evidence>
<gene>
    <name evidence="3" type="ORF">RN001_011317</name>
</gene>
<comment type="caution">
    <text evidence="3">The sequence shown here is derived from an EMBL/GenBank/DDBJ whole genome shotgun (WGS) entry which is preliminary data.</text>
</comment>
<dbReference type="PROSITE" id="PS51029">
    <property type="entry name" value="MADF"/>
    <property type="match status" value="1"/>
</dbReference>
<dbReference type="GO" id="GO:0006357">
    <property type="term" value="P:regulation of transcription by RNA polymerase II"/>
    <property type="evidence" value="ECO:0007669"/>
    <property type="project" value="TreeGrafter"/>
</dbReference>
<dbReference type="PANTHER" id="PTHR12243:SF67">
    <property type="entry name" value="COREPRESSOR OF PANGOLIN, ISOFORM A-RELATED"/>
    <property type="match status" value="1"/>
</dbReference>
<dbReference type="GO" id="GO:0003677">
    <property type="term" value="F:DNA binding"/>
    <property type="evidence" value="ECO:0007669"/>
    <property type="project" value="InterPro"/>
</dbReference>
<dbReference type="AlphaFoldDB" id="A0AAN7PBU3"/>
<feature type="compositionally biased region" description="Basic and acidic residues" evidence="1">
    <location>
        <begin position="422"/>
        <end position="432"/>
    </location>
</feature>
<dbReference type="PANTHER" id="PTHR12243">
    <property type="entry name" value="MADF DOMAIN TRANSCRIPTION FACTOR"/>
    <property type="match status" value="1"/>
</dbReference>